<dbReference type="GO" id="GO:0016878">
    <property type="term" value="F:acid-thiol ligase activity"/>
    <property type="evidence" value="ECO:0007669"/>
    <property type="project" value="UniProtKB-ARBA"/>
</dbReference>
<dbReference type="PANTHER" id="PTHR43767:SF1">
    <property type="entry name" value="NONRIBOSOMAL PEPTIDE SYNTHASE PES1 (EUROFUNG)-RELATED"/>
    <property type="match status" value="1"/>
</dbReference>
<dbReference type="EMBL" id="PDJQ01000001">
    <property type="protein sequence ID" value="PFG73078.1"/>
    <property type="molecule type" value="Genomic_DNA"/>
</dbReference>
<evidence type="ECO:0000313" key="6">
    <source>
        <dbReference type="Proteomes" id="UP000223071"/>
    </source>
</evidence>
<dbReference type="InterPro" id="IPR000873">
    <property type="entry name" value="AMP-dep_synth/lig_dom"/>
</dbReference>
<dbReference type="SUPFAM" id="SSF56801">
    <property type="entry name" value="Acetyl-CoA synthetase-like"/>
    <property type="match status" value="1"/>
</dbReference>
<feature type="domain" description="AMP-binding enzyme C-terminal" evidence="4">
    <location>
        <begin position="429"/>
        <end position="504"/>
    </location>
</feature>
<evidence type="ECO:0000259" key="3">
    <source>
        <dbReference type="Pfam" id="PF00501"/>
    </source>
</evidence>
<dbReference type="RefSeq" id="WP_098502560.1">
    <property type="nucleotide sequence ID" value="NZ_PDJQ01000001.1"/>
</dbReference>
<dbReference type="FunFam" id="3.30.300.30:FF:000008">
    <property type="entry name" value="2,3-dihydroxybenzoate-AMP ligase"/>
    <property type="match status" value="1"/>
</dbReference>
<dbReference type="InterPro" id="IPR045851">
    <property type="entry name" value="AMP-bd_C_sf"/>
</dbReference>
<dbReference type="Proteomes" id="UP000223071">
    <property type="component" value="Unassembled WGS sequence"/>
</dbReference>
<reference evidence="5 6" key="1">
    <citation type="submission" date="2017-09" db="EMBL/GenBank/DDBJ databases">
        <title>Sequencing the genomes of two abundant thermophiles in Great Basin hot springs: Thermocrinis jamiesonii and novel Chloroflexi Thermoflexus hugenholtzii.</title>
        <authorList>
            <person name="Hedlund B."/>
        </authorList>
    </citation>
    <scope>NUCLEOTIDE SEQUENCE [LARGE SCALE GENOMIC DNA]</scope>
    <source>
        <strain evidence="5 6">G233</strain>
    </source>
</reference>
<proteinExistence type="inferred from homology"/>
<evidence type="ECO:0000256" key="1">
    <source>
        <dbReference type="ARBA" id="ARBA00006432"/>
    </source>
</evidence>
<dbReference type="Gene3D" id="3.30.300.30">
    <property type="match status" value="1"/>
</dbReference>
<evidence type="ECO:0000313" key="5">
    <source>
        <dbReference type="EMBL" id="PFG73078.1"/>
    </source>
</evidence>
<dbReference type="InterPro" id="IPR042099">
    <property type="entry name" value="ANL_N_sf"/>
</dbReference>
<evidence type="ECO:0000259" key="4">
    <source>
        <dbReference type="Pfam" id="PF13193"/>
    </source>
</evidence>
<gene>
    <name evidence="5" type="ORF">A9A59_0271</name>
</gene>
<dbReference type="Pfam" id="PF00501">
    <property type="entry name" value="AMP-binding"/>
    <property type="match status" value="1"/>
</dbReference>
<accession>A0A2A9HBE6</accession>
<dbReference type="CDD" id="cd17631">
    <property type="entry name" value="FACL_FadD13-like"/>
    <property type="match status" value="1"/>
</dbReference>
<comment type="caution">
    <text evidence="5">The sequence shown here is derived from an EMBL/GenBank/DDBJ whole genome shotgun (WGS) entry which is preliminary data.</text>
</comment>
<protein>
    <submittedName>
        <fullName evidence="5">Acyl-CoA synthetase (AMP-forming)/AMP-acid ligase II</fullName>
    </submittedName>
</protein>
<dbReference type="AlphaFoldDB" id="A0A2A9HBE6"/>
<keyword evidence="6" id="KW-1185">Reference proteome</keyword>
<dbReference type="InterPro" id="IPR025110">
    <property type="entry name" value="AMP-bd_C"/>
</dbReference>
<dbReference type="PANTHER" id="PTHR43767">
    <property type="entry name" value="LONG-CHAIN-FATTY-ACID--COA LIGASE"/>
    <property type="match status" value="1"/>
</dbReference>
<organism evidence="5 6">
    <name type="scientific">Tepidiforma thermophila (strain KCTC 52669 / CGMCC 1.13589 / G233)</name>
    <dbReference type="NCBI Taxonomy" id="2761530"/>
    <lineage>
        <taxon>Bacteria</taxon>
        <taxon>Bacillati</taxon>
        <taxon>Chloroflexota</taxon>
        <taxon>Tepidiformia</taxon>
        <taxon>Tepidiformales</taxon>
        <taxon>Tepidiformaceae</taxon>
        <taxon>Tepidiforma</taxon>
    </lineage>
</organism>
<comment type="similarity">
    <text evidence="1">Belongs to the ATP-dependent AMP-binding enzyme family.</text>
</comment>
<evidence type="ECO:0000256" key="2">
    <source>
        <dbReference type="ARBA" id="ARBA00022598"/>
    </source>
</evidence>
<dbReference type="Gene3D" id="3.40.50.12780">
    <property type="entry name" value="N-terminal domain of ligase-like"/>
    <property type="match status" value="1"/>
</dbReference>
<dbReference type="Pfam" id="PF13193">
    <property type="entry name" value="AMP-binding_C"/>
    <property type="match status" value="1"/>
</dbReference>
<sequence length="523" mass="57554">MTTDIDIACLADITRAHAAARPSAVALVYQGRETTYRELDERASRVANGLIAAGLGPQARVAYLDKNSDRFFEVLFGAAKANQVMVAVNWRLAPPEVAYVINDAMAEALFVGQDFFPVIEKVLPELRTVKKVIAIDAPHEGWEHYPEWRDAQPADDPRIPSGEDDVAIQMYTSGTTGHPKGAQLTNGNFFALLPGAVREWGPRWSENDVNLVVMPLFHIAGSGWGIVGLYAGAKDIVLRDVVPAEILRVIPEYRVTRALFVPAVMLFLLQTPGVQETDFSSLQFIAYGASPIPLDLLRNAVATFKCQFAQLYGLTETTGTVTYLPPEDHDPNGNPRMRSCGKPLPGVEVRIVDPEGRDVPLGQVGEIICRSKQVMKGYWNLPEETAKAIRDGWFYTGDAGYMDADGYVYIYDRVKDMIVSGGENVYPAEVESALFGHPAVADVAVIGVPDERWGEAVKAIVVKKPGMDVTPEELIAFARERIAGYKVPKSIDFAEALPRNPSGKILKRELRAPYWAGRERQVN</sequence>
<name>A0A2A9HBE6_TEPT2</name>
<dbReference type="NCBIfam" id="NF004837">
    <property type="entry name" value="PRK06187.1"/>
    <property type="match status" value="1"/>
</dbReference>
<dbReference type="InterPro" id="IPR050237">
    <property type="entry name" value="ATP-dep_AMP-bd_enzyme"/>
</dbReference>
<keyword evidence="2 5" id="KW-0436">Ligase</keyword>
<feature type="domain" description="AMP-dependent synthetase/ligase" evidence="3">
    <location>
        <begin position="16"/>
        <end position="379"/>
    </location>
</feature>